<proteinExistence type="predicted"/>
<protein>
    <submittedName>
        <fullName evidence="2">Uncharacterized protein</fullName>
    </submittedName>
</protein>
<name>A0AAP6B5L3_9ACTN</name>
<sequence>MGRWVSLGQAFGGFSESLVLEPQPKPRTEPVPRRAVEEESKEARAAADTMRAAGYEPEEPYPGRRSSPWRVRCTTCKKPRRPTLHQVACGLRCKHGGRPKS</sequence>
<dbReference type="Proteomes" id="UP001272987">
    <property type="component" value="Unassembled WGS sequence"/>
</dbReference>
<dbReference type="AlphaFoldDB" id="A0AAP6B5L3"/>
<organism evidence="2 5">
    <name type="scientific">Streptomyces acidiscabies</name>
    <dbReference type="NCBI Taxonomy" id="42234"/>
    <lineage>
        <taxon>Bacteria</taxon>
        <taxon>Bacillati</taxon>
        <taxon>Actinomycetota</taxon>
        <taxon>Actinomycetes</taxon>
        <taxon>Kitasatosporales</taxon>
        <taxon>Streptomycetaceae</taxon>
        <taxon>Streptomyces</taxon>
    </lineage>
</organism>
<evidence type="ECO:0000313" key="5">
    <source>
        <dbReference type="Proteomes" id="UP001282288"/>
    </source>
</evidence>
<dbReference type="EMBL" id="JARAWC010000001">
    <property type="protein sequence ID" value="MDX2958586.1"/>
    <property type="molecule type" value="Genomic_DNA"/>
</dbReference>
<evidence type="ECO:0000256" key="1">
    <source>
        <dbReference type="SAM" id="MobiDB-lite"/>
    </source>
</evidence>
<reference evidence="2 4" key="1">
    <citation type="journal article" date="2023" name="Microb. Genom.">
        <title>Mesoterricola silvestris gen. nov., sp. nov., Mesoterricola sediminis sp. nov., Geothrix oryzae sp. nov., Geothrix edaphica sp. nov., Geothrix rubra sp. nov., and Geothrix limicola sp. nov., six novel members of Acidobacteriota isolated from soils.</title>
        <authorList>
            <person name="Weisberg A.J."/>
            <person name="Pearce E."/>
            <person name="Kramer C.G."/>
            <person name="Chang J.H."/>
            <person name="Clarke C.R."/>
        </authorList>
    </citation>
    <scope>NUCLEOTIDE SEQUENCE</scope>
    <source>
        <strain evidence="3 4">NB05-1H</strain>
        <strain evidence="2">NRRL_B-16521</strain>
    </source>
</reference>
<dbReference type="RefSeq" id="WP_010360212.1">
    <property type="nucleotide sequence ID" value="NZ_BCML01000098.1"/>
</dbReference>
<evidence type="ECO:0000313" key="3">
    <source>
        <dbReference type="EMBL" id="MDX3020908.1"/>
    </source>
</evidence>
<evidence type="ECO:0000313" key="4">
    <source>
        <dbReference type="Proteomes" id="UP001272987"/>
    </source>
</evidence>
<comment type="caution">
    <text evidence="2">The sequence shown here is derived from an EMBL/GenBank/DDBJ whole genome shotgun (WGS) entry which is preliminary data.</text>
</comment>
<evidence type="ECO:0000313" key="2">
    <source>
        <dbReference type="EMBL" id="MDX2958586.1"/>
    </source>
</evidence>
<dbReference type="GeneID" id="69808637"/>
<feature type="region of interest" description="Disordered" evidence="1">
    <location>
        <begin position="17"/>
        <end position="69"/>
    </location>
</feature>
<accession>A0AAP6B5L3</accession>
<dbReference type="EMBL" id="JARAWP010000014">
    <property type="protein sequence ID" value="MDX3020908.1"/>
    <property type="molecule type" value="Genomic_DNA"/>
</dbReference>
<gene>
    <name evidence="2" type="ORF">PV399_02480</name>
    <name evidence="3" type="ORF">PV666_23880</name>
</gene>
<dbReference type="Proteomes" id="UP001282288">
    <property type="component" value="Unassembled WGS sequence"/>
</dbReference>
<feature type="compositionally biased region" description="Basic and acidic residues" evidence="1">
    <location>
        <begin position="24"/>
        <end position="45"/>
    </location>
</feature>
<keyword evidence="4" id="KW-1185">Reference proteome</keyword>